<dbReference type="PANTHER" id="PTHR37422:SF13">
    <property type="entry name" value="LIPOPOLYSACCHARIDE BIOSYNTHESIS PROTEIN PA4999-RELATED"/>
    <property type="match status" value="1"/>
</dbReference>
<feature type="transmembrane region" description="Helical" evidence="5">
    <location>
        <begin position="251"/>
        <end position="268"/>
    </location>
</feature>
<organism evidence="7 8">
    <name type="scientific">Marinobacter vulgaris</name>
    <dbReference type="NCBI Taxonomy" id="1928331"/>
    <lineage>
        <taxon>Bacteria</taxon>
        <taxon>Pseudomonadati</taxon>
        <taxon>Pseudomonadota</taxon>
        <taxon>Gammaproteobacteria</taxon>
        <taxon>Pseudomonadales</taxon>
        <taxon>Marinobacteraceae</taxon>
        <taxon>Marinobacter</taxon>
    </lineage>
</organism>
<evidence type="ECO:0000256" key="5">
    <source>
        <dbReference type="SAM" id="Phobius"/>
    </source>
</evidence>
<evidence type="ECO:0000256" key="4">
    <source>
        <dbReference type="ARBA" id="ARBA00023136"/>
    </source>
</evidence>
<feature type="transmembrane region" description="Helical" evidence="5">
    <location>
        <begin position="46"/>
        <end position="66"/>
    </location>
</feature>
<comment type="subcellular location">
    <subcellularLocation>
        <location evidence="1">Membrane</location>
        <topology evidence="1">Multi-pass membrane protein</topology>
    </subcellularLocation>
</comment>
<dbReference type="InterPro" id="IPR007016">
    <property type="entry name" value="O-antigen_ligase-rel_domated"/>
</dbReference>
<evidence type="ECO:0000313" key="8">
    <source>
        <dbReference type="Proteomes" id="UP000253987"/>
    </source>
</evidence>
<evidence type="ECO:0000256" key="2">
    <source>
        <dbReference type="ARBA" id="ARBA00022692"/>
    </source>
</evidence>
<dbReference type="Pfam" id="PF04932">
    <property type="entry name" value="Wzy_C"/>
    <property type="match status" value="1"/>
</dbReference>
<feature type="domain" description="O-antigen ligase-related" evidence="6">
    <location>
        <begin position="219"/>
        <end position="351"/>
    </location>
</feature>
<accession>A0A2V3ZJJ1</accession>
<dbReference type="GO" id="GO:0016020">
    <property type="term" value="C:membrane"/>
    <property type="evidence" value="ECO:0007669"/>
    <property type="project" value="UniProtKB-SubCell"/>
</dbReference>
<keyword evidence="2 5" id="KW-0812">Transmembrane</keyword>
<dbReference type="PANTHER" id="PTHR37422">
    <property type="entry name" value="TEICHURONIC ACID BIOSYNTHESIS PROTEIN TUAE"/>
    <property type="match status" value="1"/>
</dbReference>
<dbReference type="Proteomes" id="UP000253987">
    <property type="component" value="Unassembled WGS sequence"/>
</dbReference>
<proteinExistence type="predicted"/>
<dbReference type="RefSeq" id="WP_114612944.1">
    <property type="nucleotide sequence ID" value="NZ_QFWX01000004.1"/>
</dbReference>
<dbReference type="OrthoDB" id="5706645at2"/>
<keyword evidence="8" id="KW-1185">Reference proteome</keyword>
<comment type="caution">
    <text evidence="7">The sequence shown here is derived from an EMBL/GenBank/DDBJ whole genome shotgun (WGS) entry which is preliminary data.</text>
</comment>
<keyword evidence="3 5" id="KW-1133">Transmembrane helix</keyword>
<feature type="transmembrane region" description="Helical" evidence="5">
    <location>
        <begin position="21"/>
        <end position="40"/>
    </location>
</feature>
<sequence>MSRQQQSVPNSNYGTQSSVGVTDGVFWVYLFFLVNFFLHLSNRIPGYGAIRPTLLLVALIAGLLFVQRERLKGKTRDPIFQAVLVLLGYMVLSWPLVEYQGSVIRHNLPEFIKAIVFLFFTALIIDSRRRLVLFLWVFVGCQVIRVLEPLYLNITQGYWGDSTYIGGGEFAGRLAGAPTDVINPNELGFVIATAAPFLHYLLFTGRWYAKVLYLILVPLLLYALILTMSRGAFLALLVVGWIIFKDSSHKFVLILVAIGIGFAGWSVMEPIQKDRYISIFSSDTAGGATTQGRIDGTIAEFKLGMKRPIVGHGVGTTPEVKANTWGSTQASHNMYGELLIEIGLIGFVLFLRFIIKIYQRFKRNQQLLRDMATEVSTRFYWNLNRALIALFWMYAVYSLNYWGLSQYYWYLFGGLAIAFGQILSRETSTEDAHKTEGSKEVIKYPLGWQINTRLGGHPAGVGSPKRLVQLRKDYKLLQKKH</sequence>
<gene>
    <name evidence="7" type="ORF">DIT71_09230</name>
</gene>
<dbReference type="AlphaFoldDB" id="A0A2V3ZJJ1"/>
<feature type="transmembrane region" description="Helical" evidence="5">
    <location>
        <begin position="211"/>
        <end position="244"/>
    </location>
</feature>
<evidence type="ECO:0000313" key="7">
    <source>
        <dbReference type="EMBL" id="PXX90719.1"/>
    </source>
</evidence>
<protein>
    <recommendedName>
        <fullName evidence="6">O-antigen ligase-related domain-containing protein</fullName>
    </recommendedName>
</protein>
<dbReference type="InterPro" id="IPR051533">
    <property type="entry name" value="WaaL-like"/>
</dbReference>
<evidence type="ECO:0000256" key="3">
    <source>
        <dbReference type="ARBA" id="ARBA00022989"/>
    </source>
</evidence>
<feature type="transmembrane region" description="Helical" evidence="5">
    <location>
        <begin position="132"/>
        <end position="152"/>
    </location>
</feature>
<feature type="transmembrane region" description="Helical" evidence="5">
    <location>
        <begin position="108"/>
        <end position="125"/>
    </location>
</feature>
<feature type="transmembrane region" description="Helical" evidence="5">
    <location>
        <begin position="78"/>
        <end position="96"/>
    </location>
</feature>
<name>A0A2V3ZJJ1_9GAMM</name>
<feature type="transmembrane region" description="Helical" evidence="5">
    <location>
        <begin position="407"/>
        <end position="424"/>
    </location>
</feature>
<reference evidence="8" key="1">
    <citation type="submission" date="2018-05" db="EMBL/GenBank/DDBJ databases">
        <authorList>
            <person name="Lu D."/>
        </authorList>
    </citation>
    <scope>NUCLEOTIDE SEQUENCE [LARGE SCALE GENOMIC DNA]</scope>
    <source>
        <strain evidence="8">F01</strain>
    </source>
</reference>
<evidence type="ECO:0000256" key="1">
    <source>
        <dbReference type="ARBA" id="ARBA00004141"/>
    </source>
</evidence>
<feature type="transmembrane region" description="Helical" evidence="5">
    <location>
        <begin position="338"/>
        <end position="358"/>
    </location>
</feature>
<feature type="transmembrane region" description="Helical" evidence="5">
    <location>
        <begin position="379"/>
        <end position="395"/>
    </location>
</feature>
<keyword evidence="4 5" id="KW-0472">Membrane</keyword>
<evidence type="ECO:0000259" key="6">
    <source>
        <dbReference type="Pfam" id="PF04932"/>
    </source>
</evidence>
<reference evidence="7 8" key="2">
    <citation type="submission" date="2018-06" db="EMBL/GenBank/DDBJ databases">
        <title>Marinobactersediminissp. nov, a moderately halophilic bacterium isolated from marine solar saltern.</title>
        <authorList>
            <person name="Zhang Y."/>
        </authorList>
    </citation>
    <scope>NUCLEOTIDE SEQUENCE [LARGE SCALE GENOMIC DNA]</scope>
    <source>
        <strain evidence="7 8">F01</strain>
    </source>
</reference>
<dbReference type="EMBL" id="QFWX01000004">
    <property type="protein sequence ID" value="PXX90719.1"/>
    <property type="molecule type" value="Genomic_DNA"/>
</dbReference>